<proteinExistence type="predicted"/>
<gene>
    <name evidence="2" type="ORF">OM33_06300</name>
</gene>
<evidence type="ECO:0000259" key="1">
    <source>
        <dbReference type="Pfam" id="PF01553"/>
    </source>
</evidence>
<evidence type="ECO:0000313" key="3">
    <source>
        <dbReference type="Proteomes" id="UP000030341"/>
    </source>
</evidence>
<accession>A0A0A7EFM5</accession>
<dbReference type="RefSeq" id="WP_038640114.1">
    <property type="nucleotide sequence ID" value="NZ_CP009888.1"/>
</dbReference>
<keyword evidence="3" id="KW-1185">Reference proteome</keyword>
<dbReference type="GO" id="GO:0016746">
    <property type="term" value="F:acyltransferase activity"/>
    <property type="evidence" value="ECO:0007669"/>
    <property type="project" value="UniProtKB-KW"/>
</dbReference>
<dbReference type="PANTHER" id="PTHR30068:SF3">
    <property type="entry name" value="PHOSPHOLIPID_GLYCEROL ACYLTRANSFERASE DOMAIN-CONTAINING PROTEIN"/>
    <property type="match status" value="1"/>
</dbReference>
<dbReference type="GO" id="GO:0042840">
    <property type="term" value="P:D-glucuronate catabolic process"/>
    <property type="evidence" value="ECO:0007669"/>
    <property type="project" value="TreeGrafter"/>
</dbReference>
<dbReference type="InterPro" id="IPR002123">
    <property type="entry name" value="Plipid/glycerol_acylTrfase"/>
</dbReference>
<dbReference type="STRING" id="1348114.OM33_06300"/>
<dbReference type="SUPFAM" id="SSF69593">
    <property type="entry name" value="Glycerol-3-phosphate (1)-acyltransferase"/>
    <property type="match status" value="1"/>
</dbReference>
<dbReference type="GO" id="GO:0019698">
    <property type="term" value="P:D-galacturonate catabolic process"/>
    <property type="evidence" value="ECO:0007669"/>
    <property type="project" value="TreeGrafter"/>
</dbReference>
<evidence type="ECO:0000313" key="2">
    <source>
        <dbReference type="EMBL" id="AIY64802.1"/>
    </source>
</evidence>
<feature type="domain" description="Phospholipid/glycerol acyltransferase" evidence="1">
    <location>
        <begin position="91"/>
        <end position="203"/>
    </location>
</feature>
<organism evidence="2 3">
    <name type="scientific">Pseudoalteromonas piratica</name>
    <dbReference type="NCBI Taxonomy" id="1348114"/>
    <lineage>
        <taxon>Bacteria</taxon>
        <taxon>Pseudomonadati</taxon>
        <taxon>Pseudomonadota</taxon>
        <taxon>Gammaproteobacteria</taxon>
        <taxon>Alteromonadales</taxon>
        <taxon>Pseudoalteromonadaceae</taxon>
        <taxon>Pseudoalteromonas</taxon>
    </lineage>
</organism>
<dbReference type="KEGG" id="pseo:OM33_06300"/>
<name>A0A0A7EFM5_9GAMM</name>
<dbReference type="OrthoDB" id="1078132at2"/>
<dbReference type="AlphaFoldDB" id="A0A0A7EFM5"/>
<dbReference type="HOGENOM" id="CLU_061982_0_0_6"/>
<reference evidence="2 3" key="1">
    <citation type="submission" date="2014-11" db="EMBL/GenBank/DDBJ databases">
        <title>Complete Genome Sequence of Pseudoalteromonas sp. Strain OCN003 Isolated from Kaneohe Bay, Oahu, Hawaii.</title>
        <authorList>
            <person name="Beurmann S."/>
            <person name="Videau P."/>
            <person name="Ushijima B."/>
            <person name="Smith A.M."/>
            <person name="Aeby G.S."/>
            <person name="Callahan S.M."/>
            <person name="Belcaid M."/>
        </authorList>
    </citation>
    <scope>NUCLEOTIDE SEQUENCE [LARGE SCALE GENOMIC DNA]</scope>
    <source>
        <strain evidence="2 3">OCN003</strain>
    </source>
</reference>
<dbReference type="Pfam" id="PF01553">
    <property type="entry name" value="Acyltransferase"/>
    <property type="match status" value="1"/>
</dbReference>
<keyword evidence="2" id="KW-0012">Acyltransferase</keyword>
<sequence>MTISNDKFADIRPYNDDEVAASVSRLLNDDAFISVIAEHNLPSWLRAIPFLGNYLVKSKLRNKYGKLKTVDEVQQAVARYLEILVKRTTSKVTFSGLDKLDKNKAYLFISNHRDIALDPAFVNYGLFQSDMKTVRIAIGDNLLQVPYMTELMRLNKSFIVKRSVKSPKEMLKTLTTLSHYIYDSLDTGNSVWIAQKEGRAKDGNDVTDPALIKMLQLHGRKLKMDFADYVKSINVVPVAISYEFEPCEKAKAKEQYHKATFGEYKKAQGEDIASIIEGFATNKGHVHLSFGEPISDNCETPEQLAQTIDNHIHANYFLHPNNYLAADKAAEQISDDAKRVYQSRFDGVAPELHEFIKQIYAKPVLNQK</sequence>
<dbReference type="EMBL" id="CP009888">
    <property type="protein sequence ID" value="AIY64802.1"/>
    <property type="molecule type" value="Genomic_DNA"/>
</dbReference>
<protein>
    <submittedName>
        <fullName evidence="2">Acyltransferase</fullName>
    </submittedName>
</protein>
<dbReference type="eggNOG" id="COG0204">
    <property type="taxonomic scope" value="Bacteria"/>
</dbReference>
<dbReference type="Proteomes" id="UP000030341">
    <property type="component" value="Chromosome 1"/>
</dbReference>
<dbReference type="PANTHER" id="PTHR30068">
    <property type="entry name" value="URONATE ISOMERASE"/>
    <property type="match status" value="1"/>
</dbReference>
<keyword evidence="2" id="KW-0808">Transferase</keyword>